<accession>A0A2P5GWH9</accession>
<evidence type="ECO:0000313" key="1">
    <source>
        <dbReference type="EMBL" id="POP47889.1"/>
    </source>
</evidence>
<dbReference type="AlphaFoldDB" id="A0A2P5GWH9"/>
<dbReference type="EMBL" id="PQGE01000001">
    <property type="protein sequence ID" value="POP47889.1"/>
    <property type="molecule type" value="Genomic_DNA"/>
</dbReference>
<reference evidence="3 4" key="1">
    <citation type="submission" date="2018-01" db="EMBL/GenBank/DDBJ databases">
        <title>Superficieibacter electus gen. nov., sp. nov., an extended-spectrum beta-lactamase possessing member of the Enterobacteriaceae family, isolated from intensive care unit surfaces.</title>
        <authorList>
            <person name="Potter R.F."/>
            <person name="D'Souza A.W."/>
        </authorList>
    </citation>
    <scope>NUCLEOTIDE SEQUENCE [LARGE SCALE GENOMIC DNA]</scope>
    <source>
        <strain evidence="2 4">BP-1</strain>
        <strain evidence="1 3">BP-2</strain>
    </source>
</reference>
<proteinExistence type="predicted"/>
<dbReference type="Proteomes" id="UP000237073">
    <property type="component" value="Unassembled WGS sequence"/>
</dbReference>
<keyword evidence="3" id="KW-1185">Reference proteome</keyword>
<sequence>MEWLTEIAHLRERIPVGIKAAQRLLSSTKGDVAAAVACFRAQQAAVLVNKAQVTSQEAERLLLLTEYDIARALRYIEQQRYTLTELILLKNKNATDAQDKIALAIEFEWQLNRHYWFNEDDLKHLPPVLHCFMLIWEWRNYAGWEGFPCALFFDLTAYCDQLTLLELHDVAETVLAAKKRYDALLAIYGNKAHQIICRDEQYKTLEAQYYQQECAIDDALLTLAKNNLDVFPGCHQDR</sequence>
<evidence type="ECO:0000313" key="3">
    <source>
        <dbReference type="Proteomes" id="UP000237073"/>
    </source>
</evidence>
<dbReference type="RefSeq" id="WP_103674359.1">
    <property type="nucleotide sequence ID" value="NZ_PQGD01000001.1"/>
</dbReference>
<comment type="caution">
    <text evidence="2">The sequence shown here is derived from an EMBL/GenBank/DDBJ whole genome shotgun (WGS) entry which is preliminary data.</text>
</comment>
<dbReference type="EMBL" id="PQGD01000001">
    <property type="protein sequence ID" value="POP50902.1"/>
    <property type="molecule type" value="Genomic_DNA"/>
</dbReference>
<dbReference type="OrthoDB" id="8703200at2"/>
<dbReference type="Proteomes" id="UP000247005">
    <property type="component" value="Unassembled WGS sequence"/>
</dbReference>
<gene>
    <name evidence="2" type="ORF">CHU32_01765</name>
    <name evidence="1" type="ORF">CHU33_01760</name>
</gene>
<protein>
    <submittedName>
        <fullName evidence="2">Uncharacterized protein</fullName>
    </submittedName>
</protein>
<name>A0A2P5GWH9_9ENTR</name>
<evidence type="ECO:0000313" key="4">
    <source>
        <dbReference type="Proteomes" id="UP000247005"/>
    </source>
</evidence>
<organism evidence="2 4">
    <name type="scientific">Superficieibacter electus</name>
    <dbReference type="NCBI Taxonomy" id="2022662"/>
    <lineage>
        <taxon>Bacteria</taxon>
        <taxon>Pseudomonadati</taxon>
        <taxon>Pseudomonadota</taxon>
        <taxon>Gammaproteobacteria</taxon>
        <taxon>Enterobacterales</taxon>
        <taxon>Enterobacteriaceae</taxon>
        <taxon>Superficieibacter</taxon>
    </lineage>
</organism>
<evidence type="ECO:0000313" key="2">
    <source>
        <dbReference type="EMBL" id="POP50902.1"/>
    </source>
</evidence>